<dbReference type="GO" id="GO:0005615">
    <property type="term" value="C:extracellular space"/>
    <property type="evidence" value="ECO:0007669"/>
    <property type="project" value="UniProtKB-KW"/>
</dbReference>
<organism evidence="13 14">
    <name type="scientific">Pterulicium gracile</name>
    <dbReference type="NCBI Taxonomy" id="1884261"/>
    <lineage>
        <taxon>Eukaryota</taxon>
        <taxon>Fungi</taxon>
        <taxon>Dikarya</taxon>
        <taxon>Basidiomycota</taxon>
        <taxon>Agaricomycotina</taxon>
        <taxon>Agaricomycetes</taxon>
        <taxon>Agaricomycetidae</taxon>
        <taxon>Agaricales</taxon>
        <taxon>Pleurotineae</taxon>
        <taxon>Pterulaceae</taxon>
        <taxon>Pterulicium</taxon>
    </lineage>
</organism>
<gene>
    <name evidence="13" type="ORF">BDV98DRAFT_575386</name>
</gene>
<dbReference type="InterPro" id="IPR014347">
    <property type="entry name" value="Tautomerase/MIF_sf"/>
</dbReference>
<evidence type="ECO:0000256" key="12">
    <source>
        <dbReference type="ARBA" id="ARBA00042730"/>
    </source>
</evidence>
<evidence type="ECO:0000256" key="4">
    <source>
        <dbReference type="ARBA" id="ARBA00022525"/>
    </source>
</evidence>
<keyword evidence="3" id="KW-0202">Cytokine</keyword>
<comment type="subcellular location">
    <subcellularLocation>
        <location evidence="1">Secreted</location>
    </subcellularLocation>
</comment>
<comment type="catalytic activity">
    <reaction evidence="7">
        <text>L-dopachrome = 5,6-dihydroxyindole-2-carboxylate</text>
        <dbReference type="Rhea" id="RHEA:13041"/>
        <dbReference type="ChEBI" id="CHEBI:16875"/>
        <dbReference type="ChEBI" id="CHEBI:57509"/>
        <dbReference type="EC" id="5.3.3.12"/>
    </reaction>
</comment>
<dbReference type="PANTHER" id="PTHR11954:SF6">
    <property type="entry name" value="MACROPHAGE MIGRATION INHIBITORY FACTOR"/>
    <property type="match status" value="1"/>
</dbReference>
<dbReference type="Gene3D" id="3.30.429.10">
    <property type="entry name" value="Macrophage Migration Inhibitory Factor"/>
    <property type="match status" value="1"/>
</dbReference>
<evidence type="ECO:0000256" key="2">
    <source>
        <dbReference type="ARBA" id="ARBA00005851"/>
    </source>
</evidence>
<sequence length="122" mass="13706">MPFLDLLTNVKLENPQLKSFLLDFSKAGAEILDKPESYISVCYTFNDTLTFNGNFDPAFQLRVTSLNNVNAESNEKYTVAFTKFLKDKLGLADDRGYIAFNDPGMAFVGHKNTTFATIFAKK</sequence>
<evidence type="ECO:0000313" key="14">
    <source>
        <dbReference type="Proteomes" id="UP000305067"/>
    </source>
</evidence>
<dbReference type="EMBL" id="ML178853">
    <property type="protein sequence ID" value="TFK96900.1"/>
    <property type="molecule type" value="Genomic_DNA"/>
</dbReference>
<keyword evidence="14" id="KW-1185">Reference proteome</keyword>
<evidence type="ECO:0000256" key="10">
    <source>
        <dbReference type="ARBA" id="ARBA00041631"/>
    </source>
</evidence>
<dbReference type="PANTHER" id="PTHR11954">
    <property type="entry name" value="D-DOPACHROME DECARBOXYLASE"/>
    <property type="match status" value="1"/>
</dbReference>
<dbReference type="STRING" id="1884261.A0A5C3Q944"/>
<keyword evidence="5" id="KW-0413">Isomerase</keyword>
<evidence type="ECO:0000256" key="7">
    <source>
        <dbReference type="ARBA" id="ARBA00036823"/>
    </source>
</evidence>
<evidence type="ECO:0000313" key="13">
    <source>
        <dbReference type="EMBL" id="TFK96900.1"/>
    </source>
</evidence>
<name>A0A5C3Q944_9AGAR</name>
<evidence type="ECO:0000256" key="11">
    <source>
        <dbReference type="ARBA" id="ARBA00041912"/>
    </source>
</evidence>
<proteinExistence type="inferred from homology"/>
<dbReference type="EC" id="5.3.3.12" evidence="8"/>
<protein>
    <recommendedName>
        <fullName evidence="12">L-dopachrome isomerase</fullName>
        <ecNumber evidence="9">5.3.2.1</ecNumber>
        <ecNumber evidence="8">5.3.3.12</ecNumber>
    </recommendedName>
    <alternativeName>
        <fullName evidence="10">L-dopachrome tautomerase</fullName>
    </alternativeName>
    <alternativeName>
        <fullName evidence="11">Phenylpyruvate tautomerase</fullName>
    </alternativeName>
</protein>
<dbReference type="AlphaFoldDB" id="A0A5C3Q944"/>
<dbReference type="Pfam" id="PF01187">
    <property type="entry name" value="MIF"/>
    <property type="match status" value="1"/>
</dbReference>
<dbReference type="SUPFAM" id="SSF55331">
    <property type="entry name" value="Tautomerase/MIF"/>
    <property type="match status" value="1"/>
</dbReference>
<evidence type="ECO:0000256" key="5">
    <source>
        <dbReference type="ARBA" id="ARBA00023235"/>
    </source>
</evidence>
<comment type="similarity">
    <text evidence="2">Belongs to the MIF family.</text>
</comment>
<dbReference type="EC" id="5.3.2.1" evidence="9"/>
<accession>A0A5C3Q944</accession>
<evidence type="ECO:0000256" key="1">
    <source>
        <dbReference type="ARBA" id="ARBA00004613"/>
    </source>
</evidence>
<dbReference type="InterPro" id="IPR001398">
    <property type="entry name" value="Macrophage_inhib_fac"/>
</dbReference>
<evidence type="ECO:0000256" key="3">
    <source>
        <dbReference type="ARBA" id="ARBA00022514"/>
    </source>
</evidence>
<evidence type="ECO:0000256" key="8">
    <source>
        <dbReference type="ARBA" id="ARBA00038932"/>
    </source>
</evidence>
<evidence type="ECO:0000256" key="6">
    <source>
        <dbReference type="ARBA" id="ARBA00036735"/>
    </source>
</evidence>
<dbReference type="Proteomes" id="UP000305067">
    <property type="component" value="Unassembled WGS sequence"/>
</dbReference>
<evidence type="ECO:0000256" key="9">
    <source>
        <dbReference type="ARBA" id="ARBA00039086"/>
    </source>
</evidence>
<comment type="catalytic activity">
    <reaction evidence="6">
        <text>3-phenylpyruvate = enol-phenylpyruvate</text>
        <dbReference type="Rhea" id="RHEA:17097"/>
        <dbReference type="ChEBI" id="CHEBI:16815"/>
        <dbReference type="ChEBI" id="CHEBI:18005"/>
        <dbReference type="EC" id="5.3.2.1"/>
    </reaction>
</comment>
<reference evidence="13 14" key="1">
    <citation type="journal article" date="2019" name="Nat. Ecol. Evol.">
        <title>Megaphylogeny resolves global patterns of mushroom evolution.</title>
        <authorList>
            <person name="Varga T."/>
            <person name="Krizsan K."/>
            <person name="Foldi C."/>
            <person name="Dima B."/>
            <person name="Sanchez-Garcia M."/>
            <person name="Sanchez-Ramirez S."/>
            <person name="Szollosi G.J."/>
            <person name="Szarkandi J.G."/>
            <person name="Papp V."/>
            <person name="Albert L."/>
            <person name="Andreopoulos W."/>
            <person name="Angelini C."/>
            <person name="Antonin V."/>
            <person name="Barry K.W."/>
            <person name="Bougher N.L."/>
            <person name="Buchanan P."/>
            <person name="Buyck B."/>
            <person name="Bense V."/>
            <person name="Catcheside P."/>
            <person name="Chovatia M."/>
            <person name="Cooper J."/>
            <person name="Damon W."/>
            <person name="Desjardin D."/>
            <person name="Finy P."/>
            <person name="Geml J."/>
            <person name="Haridas S."/>
            <person name="Hughes K."/>
            <person name="Justo A."/>
            <person name="Karasinski D."/>
            <person name="Kautmanova I."/>
            <person name="Kiss B."/>
            <person name="Kocsube S."/>
            <person name="Kotiranta H."/>
            <person name="LaButti K.M."/>
            <person name="Lechner B.E."/>
            <person name="Liimatainen K."/>
            <person name="Lipzen A."/>
            <person name="Lukacs Z."/>
            <person name="Mihaltcheva S."/>
            <person name="Morgado L.N."/>
            <person name="Niskanen T."/>
            <person name="Noordeloos M.E."/>
            <person name="Ohm R.A."/>
            <person name="Ortiz-Santana B."/>
            <person name="Ovrebo C."/>
            <person name="Racz N."/>
            <person name="Riley R."/>
            <person name="Savchenko A."/>
            <person name="Shiryaev A."/>
            <person name="Soop K."/>
            <person name="Spirin V."/>
            <person name="Szebenyi C."/>
            <person name="Tomsovsky M."/>
            <person name="Tulloss R.E."/>
            <person name="Uehling J."/>
            <person name="Grigoriev I.V."/>
            <person name="Vagvolgyi C."/>
            <person name="Papp T."/>
            <person name="Martin F.M."/>
            <person name="Miettinen O."/>
            <person name="Hibbett D.S."/>
            <person name="Nagy L.G."/>
        </authorList>
    </citation>
    <scope>NUCLEOTIDE SEQUENCE [LARGE SCALE GENOMIC DNA]</scope>
    <source>
        <strain evidence="13 14">CBS 309.79</strain>
    </source>
</reference>
<dbReference type="GO" id="GO:0050178">
    <property type="term" value="F:phenylpyruvate tautomerase activity"/>
    <property type="evidence" value="ECO:0007669"/>
    <property type="project" value="UniProtKB-EC"/>
</dbReference>
<dbReference type="OrthoDB" id="255819at2759"/>
<keyword evidence="4" id="KW-0964">Secreted</keyword>
<dbReference type="GO" id="GO:0004167">
    <property type="term" value="F:dopachrome isomerase activity"/>
    <property type="evidence" value="ECO:0007669"/>
    <property type="project" value="UniProtKB-EC"/>
</dbReference>